<keyword evidence="1" id="KW-0805">Transcription regulation</keyword>
<organism evidence="6 7">
    <name type="scientific">Winogradskya humida</name>
    <dbReference type="NCBI Taxonomy" id="113566"/>
    <lineage>
        <taxon>Bacteria</taxon>
        <taxon>Bacillati</taxon>
        <taxon>Actinomycetota</taxon>
        <taxon>Actinomycetes</taxon>
        <taxon>Micromonosporales</taxon>
        <taxon>Micromonosporaceae</taxon>
        <taxon>Winogradskya</taxon>
    </lineage>
</organism>
<dbReference type="InterPro" id="IPR050109">
    <property type="entry name" value="HTH-type_TetR-like_transc_reg"/>
</dbReference>
<comment type="caution">
    <text evidence="6">The sequence shown here is derived from an EMBL/GenBank/DDBJ whole genome shotgun (WGS) entry which is preliminary data.</text>
</comment>
<dbReference type="PROSITE" id="PS50977">
    <property type="entry name" value="HTH_TETR_2"/>
    <property type="match status" value="1"/>
</dbReference>
<protein>
    <submittedName>
        <fullName evidence="6">TetR family transcriptional regulator</fullName>
    </submittedName>
</protein>
<evidence type="ECO:0000313" key="7">
    <source>
        <dbReference type="Proteomes" id="UP000603200"/>
    </source>
</evidence>
<evidence type="ECO:0000256" key="1">
    <source>
        <dbReference type="ARBA" id="ARBA00023015"/>
    </source>
</evidence>
<keyword evidence="2 4" id="KW-0238">DNA-binding</keyword>
<dbReference type="PANTHER" id="PTHR30055:SF149">
    <property type="entry name" value="TETR-FAMILY TRANSCRIPTIONAL REGULATOR"/>
    <property type="match status" value="1"/>
</dbReference>
<dbReference type="EMBL" id="BOMN01000087">
    <property type="protein sequence ID" value="GIE22947.1"/>
    <property type="molecule type" value="Genomic_DNA"/>
</dbReference>
<dbReference type="SUPFAM" id="SSF48498">
    <property type="entry name" value="Tetracyclin repressor-like, C-terminal domain"/>
    <property type="match status" value="1"/>
</dbReference>
<evidence type="ECO:0000313" key="6">
    <source>
        <dbReference type="EMBL" id="GIE22947.1"/>
    </source>
</evidence>
<dbReference type="InterPro" id="IPR001647">
    <property type="entry name" value="HTH_TetR"/>
</dbReference>
<dbReference type="SUPFAM" id="SSF46689">
    <property type="entry name" value="Homeodomain-like"/>
    <property type="match status" value="1"/>
</dbReference>
<keyword evidence="3" id="KW-0804">Transcription</keyword>
<evidence type="ECO:0000259" key="5">
    <source>
        <dbReference type="PROSITE" id="PS50977"/>
    </source>
</evidence>
<dbReference type="Gene3D" id="1.10.10.60">
    <property type="entry name" value="Homeodomain-like"/>
    <property type="match status" value="1"/>
</dbReference>
<evidence type="ECO:0000256" key="3">
    <source>
        <dbReference type="ARBA" id="ARBA00023163"/>
    </source>
</evidence>
<dbReference type="Pfam" id="PF16859">
    <property type="entry name" value="TetR_C_11"/>
    <property type="match status" value="1"/>
</dbReference>
<feature type="DNA-binding region" description="H-T-H motif" evidence="4">
    <location>
        <begin position="40"/>
        <end position="59"/>
    </location>
</feature>
<gene>
    <name evidence="6" type="ORF">Ahu01nite_060490</name>
</gene>
<dbReference type="Proteomes" id="UP000603200">
    <property type="component" value="Unassembled WGS sequence"/>
</dbReference>
<keyword evidence="7" id="KW-1185">Reference proteome</keyword>
<dbReference type="Pfam" id="PF00440">
    <property type="entry name" value="TetR_N"/>
    <property type="match status" value="1"/>
</dbReference>
<dbReference type="InterPro" id="IPR036271">
    <property type="entry name" value="Tet_transcr_reg_TetR-rel_C_sf"/>
</dbReference>
<sequence>MPENDRTRTTRGRQLDPTRDAAILDATLDVLAEVGYTGMKIEMVAERAKAGKGTLYRRWPSKEELVIEAVTRMGQRDVGAEQLPDTGTLRGDIIALIRPELMEEQSQKVRVIAGLTSMLASHEGLAESANNANIGAWITANRVLIQRAVDRGEAKADADVDFLARLIPSMSAHRIALEGKALDKDFLVKLVDEVLLPALR</sequence>
<dbReference type="PANTHER" id="PTHR30055">
    <property type="entry name" value="HTH-TYPE TRANSCRIPTIONAL REGULATOR RUTR"/>
    <property type="match status" value="1"/>
</dbReference>
<dbReference type="PRINTS" id="PR00455">
    <property type="entry name" value="HTHTETR"/>
</dbReference>
<dbReference type="RefSeq" id="WP_203840023.1">
    <property type="nucleotide sequence ID" value="NZ_BAAATV010000014.1"/>
</dbReference>
<accession>A0ABQ3ZWQ3</accession>
<evidence type="ECO:0000256" key="2">
    <source>
        <dbReference type="ARBA" id="ARBA00023125"/>
    </source>
</evidence>
<reference evidence="6 7" key="1">
    <citation type="submission" date="2021-01" db="EMBL/GenBank/DDBJ databases">
        <title>Whole genome shotgun sequence of Actinoplanes humidus NBRC 14915.</title>
        <authorList>
            <person name="Komaki H."/>
            <person name="Tamura T."/>
        </authorList>
    </citation>
    <scope>NUCLEOTIDE SEQUENCE [LARGE SCALE GENOMIC DNA]</scope>
    <source>
        <strain evidence="6 7">NBRC 14915</strain>
    </source>
</reference>
<dbReference type="InterPro" id="IPR009057">
    <property type="entry name" value="Homeodomain-like_sf"/>
</dbReference>
<dbReference type="Gene3D" id="1.10.357.10">
    <property type="entry name" value="Tetracycline Repressor, domain 2"/>
    <property type="match status" value="1"/>
</dbReference>
<feature type="domain" description="HTH tetR-type" evidence="5">
    <location>
        <begin position="17"/>
        <end position="77"/>
    </location>
</feature>
<proteinExistence type="predicted"/>
<name>A0ABQ3ZWQ3_9ACTN</name>
<evidence type="ECO:0000256" key="4">
    <source>
        <dbReference type="PROSITE-ProRule" id="PRU00335"/>
    </source>
</evidence>
<dbReference type="InterPro" id="IPR011075">
    <property type="entry name" value="TetR_C"/>
</dbReference>